<keyword evidence="3" id="KW-0547">Nucleotide-binding</keyword>
<protein>
    <submittedName>
        <fullName evidence="7">ABC transporter, ATP-binding protein</fullName>
    </submittedName>
</protein>
<keyword evidence="2" id="KW-0813">Transport</keyword>
<organism evidence="7 8">
    <name type="scientific">Desulfonema magnum</name>
    <dbReference type="NCBI Taxonomy" id="45655"/>
    <lineage>
        <taxon>Bacteria</taxon>
        <taxon>Pseudomonadati</taxon>
        <taxon>Thermodesulfobacteriota</taxon>
        <taxon>Desulfobacteria</taxon>
        <taxon>Desulfobacterales</taxon>
        <taxon>Desulfococcaceae</taxon>
        <taxon>Desulfonema</taxon>
    </lineage>
</organism>
<evidence type="ECO:0000256" key="5">
    <source>
        <dbReference type="SAM" id="Coils"/>
    </source>
</evidence>
<feature type="domain" description="ABC transporter" evidence="6">
    <location>
        <begin position="7"/>
        <end position="248"/>
    </location>
</feature>
<dbReference type="KEGG" id="dmm:dnm_004680"/>
<evidence type="ECO:0000256" key="2">
    <source>
        <dbReference type="ARBA" id="ARBA00022448"/>
    </source>
</evidence>
<dbReference type="Proteomes" id="UP000663722">
    <property type="component" value="Chromosome"/>
</dbReference>
<dbReference type="PANTHER" id="PTHR46743:SF2">
    <property type="entry name" value="TEICHOIC ACIDS EXPORT ATP-BINDING PROTEIN TAGH"/>
    <property type="match status" value="1"/>
</dbReference>
<dbReference type="GO" id="GO:0016020">
    <property type="term" value="C:membrane"/>
    <property type="evidence" value="ECO:0007669"/>
    <property type="project" value="InterPro"/>
</dbReference>
<dbReference type="GO" id="GO:0140359">
    <property type="term" value="F:ABC-type transporter activity"/>
    <property type="evidence" value="ECO:0007669"/>
    <property type="project" value="InterPro"/>
</dbReference>
<dbReference type="Gene3D" id="3.40.50.300">
    <property type="entry name" value="P-loop containing nucleotide triphosphate hydrolases"/>
    <property type="match status" value="1"/>
</dbReference>
<keyword evidence="8" id="KW-1185">Reference proteome</keyword>
<evidence type="ECO:0000256" key="1">
    <source>
        <dbReference type="ARBA" id="ARBA00005417"/>
    </source>
</evidence>
<keyword evidence="4 7" id="KW-0067">ATP-binding</keyword>
<dbReference type="CDD" id="cd03220">
    <property type="entry name" value="ABC_KpsT_Wzt"/>
    <property type="match status" value="1"/>
</dbReference>
<dbReference type="RefSeq" id="WP_207680946.1">
    <property type="nucleotide sequence ID" value="NZ_CP061800.1"/>
</dbReference>
<dbReference type="Pfam" id="PF14524">
    <property type="entry name" value="Wzt_C"/>
    <property type="match status" value="1"/>
</dbReference>
<name>A0A975BFD1_9BACT</name>
<evidence type="ECO:0000313" key="7">
    <source>
        <dbReference type="EMBL" id="QTA84472.1"/>
    </source>
</evidence>
<dbReference type="InterPro" id="IPR015860">
    <property type="entry name" value="ABC_transpr_TagH-like"/>
</dbReference>
<dbReference type="GO" id="GO:0005524">
    <property type="term" value="F:ATP binding"/>
    <property type="evidence" value="ECO:0007669"/>
    <property type="project" value="UniProtKB-KW"/>
</dbReference>
<evidence type="ECO:0000313" key="8">
    <source>
        <dbReference type="Proteomes" id="UP000663722"/>
    </source>
</evidence>
<evidence type="ECO:0000259" key="6">
    <source>
        <dbReference type="PROSITE" id="PS50893"/>
    </source>
</evidence>
<dbReference type="PROSITE" id="PS50893">
    <property type="entry name" value="ABC_TRANSPORTER_2"/>
    <property type="match status" value="1"/>
</dbReference>
<dbReference type="Gene3D" id="2.70.50.60">
    <property type="entry name" value="abc- transporter (atp binding component) like domain"/>
    <property type="match status" value="1"/>
</dbReference>
<gene>
    <name evidence="7" type="ORF">dnm_004680</name>
</gene>
<dbReference type="InterPro" id="IPR003593">
    <property type="entry name" value="AAA+_ATPase"/>
</dbReference>
<dbReference type="AlphaFoldDB" id="A0A975BFD1"/>
<dbReference type="CDD" id="cd10147">
    <property type="entry name" value="Wzt_C-like"/>
    <property type="match status" value="1"/>
</dbReference>
<dbReference type="GO" id="GO:0016887">
    <property type="term" value="F:ATP hydrolysis activity"/>
    <property type="evidence" value="ECO:0007669"/>
    <property type="project" value="InterPro"/>
</dbReference>
<keyword evidence="5" id="KW-0175">Coiled coil</keyword>
<evidence type="ECO:0000256" key="3">
    <source>
        <dbReference type="ARBA" id="ARBA00022741"/>
    </source>
</evidence>
<dbReference type="InterPro" id="IPR029439">
    <property type="entry name" value="Wzt_C"/>
</dbReference>
<dbReference type="PANTHER" id="PTHR46743">
    <property type="entry name" value="TEICHOIC ACIDS EXPORT ATP-BINDING PROTEIN TAGH"/>
    <property type="match status" value="1"/>
</dbReference>
<dbReference type="EMBL" id="CP061800">
    <property type="protein sequence ID" value="QTA84472.1"/>
    <property type="molecule type" value="Genomic_DNA"/>
</dbReference>
<accession>A0A975BFD1</accession>
<feature type="coiled-coil region" evidence="5">
    <location>
        <begin position="243"/>
        <end position="270"/>
    </location>
</feature>
<proteinExistence type="inferred from homology"/>
<dbReference type="InterPro" id="IPR027417">
    <property type="entry name" value="P-loop_NTPase"/>
</dbReference>
<evidence type="ECO:0000256" key="4">
    <source>
        <dbReference type="ARBA" id="ARBA00022840"/>
    </source>
</evidence>
<comment type="similarity">
    <text evidence="1">Belongs to the ABC transporter superfamily.</text>
</comment>
<dbReference type="InterPro" id="IPR003439">
    <property type="entry name" value="ABC_transporter-like_ATP-bd"/>
</dbReference>
<dbReference type="InterPro" id="IPR050683">
    <property type="entry name" value="Bact_Polysacc_Export_ATP-bd"/>
</dbReference>
<dbReference type="SMART" id="SM00382">
    <property type="entry name" value="AAA"/>
    <property type="match status" value="1"/>
</dbReference>
<reference evidence="7" key="1">
    <citation type="journal article" date="2021" name="Microb. Physiol.">
        <title>Proteogenomic Insights into the Physiology of Marine, Sulfate-Reducing, Filamentous Desulfonema limicola and Desulfonema magnum.</title>
        <authorList>
            <person name="Schnaars V."/>
            <person name="Wohlbrand L."/>
            <person name="Scheve S."/>
            <person name="Hinrichs C."/>
            <person name="Reinhardt R."/>
            <person name="Rabus R."/>
        </authorList>
    </citation>
    <scope>NUCLEOTIDE SEQUENCE</scope>
    <source>
        <strain evidence="7">4be13</strain>
    </source>
</reference>
<dbReference type="Pfam" id="PF00005">
    <property type="entry name" value="ABC_tran"/>
    <property type="match status" value="1"/>
</dbReference>
<dbReference type="SUPFAM" id="SSF52540">
    <property type="entry name" value="P-loop containing nucleoside triphosphate hydrolases"/>
    <property type="match status" value="1"/>
</dbReference>
<sequence>MAENTVIEIKNLTKTYKLYNTPSDRVKEAFHPFRKKFHRIFSALNDVSFDVKRGETLGIVGRNGSGKSTLLQILCGILNPTDGLIEVNGRISALLELGAGFNPEFTGRENVFINGAILGLTNKEIQERFDDIADFADIGDFVDQPVKTYSSGMYVRLAFSVAIHVNADILIVDEALAVGDEIFQRKCFSRIQQLQKEETTILFVSHSASQIVELCNRAILLDQGELLLMGTPKSVVSEYHKLIFSEEDKIDSLRETIRALNAKELREQENYNKLKITEQSAQTIADEPNLQEFYEPNLVPKSTISYNSRGVHITDVQITTPDGNLVNVLVRRHKYFYTYKVRFENTAYNVRFGMMIKTVSGVELGGSASSSVKDAIPCIEAGETVSVKFSFKCLLQPGVYFFNAGALGVVDGTEVYLHRLIDAAVFRVQAGDHFLSTGLIDFYADPVVSVL</sequence>